<keyword evidence="3" id="KW-1185">Reference proteome</keyword>
<accession>A0A9P6EUQ5</accession>
<reference evidence="2" key="1">
    <citation type="journal article" date="2020" name="Fungal Divers.">
        <title>Resolving the Mortierellaceae phylogeny through synthesis of multi-gene phylogenetics and phylogenomics.</title>
        <authorList>
            <person name="Vandepol N."/>
            <person name="Liber J."/>
            <person name="Desiro A."/>
            <person name="Na H."/>
            <person name="Kennedy M."/>
            <person name="Barry K."/>
            <person name="Grigoriev I.V."/>
            <person name="Miller A.N."/>
            <person name="O'Donnell K."/>
            <person name="Stajich J.E."/>
            <person name="Bonito G."/>
        </authorList>
    </citation>
    <scope>NUCLEOTIDE SEQUENCE</scope>
    <source>
        <strain evidence="2">NRRL 2591</strain>
    </source>
</reference>
<feature type="region of interest" description="Disordered" evidence="1">
    <location>
        <begin position="65"/>
        <end position="93"/>
    </location>
</feature>
<feature type="non-terminal residue" evidence="2">
    <location>
        <position position="272"/>
    </location>
</feature>
<organism evidence="2 3">
    <name type="scientific">Mortierella hygrophila</name>
    <dbReference type="NCBI Taxonomy" id="979708"/>
    <lineage>
        <taxon>Eukaryota</taxon>
        <taxon>Fungi</taxon>
        <taxon>Fungi incertae sedis</taxon>
        <taxon>Mucoromycota</taxon>
        <taxon>Mortierellomycotina</taxon>
        <taxon>Mortierellomycetes</taxon>
        <taxon>Mortierellales</taxon>
        <taxon>Mortierellaceae</taxon>
        <taxon>Mortierella</taxon>
    </lineage>
</organism>
<evidence type="ECO:0000256" key="1">
    <source>
        <dbReference type="SAM" id="MobiDB-lite"/>
    </source>
</evidence>
<dbReference type="EMBL" id="JAAAXW010000700">
    <property type="protein sequence ID" value="KAF9536472.1"/>
    <property type="molecule type" value="Genomic_DNA"/>
</dbReference>
<evidence type="ECO:0000313" key="2">
    <source>
        <dbReference type="EMBL" id="KAF9536472.1"/>
    </source>
</evidence>
<dbReference type="AlphaFoldDB" id="A0A9P6EUQ5"/>
<feature type="compositionally biased region" description="Polar residues" evidence="1">
    <location>
        <begin position="11"/>
        <end position="25"/>
    </location>
</feature>
<name>A0A9P6EUQ5_9FUNG</name>
<dbReference type="Proteomes" id="UP000723463">
    <property type="component" value="Unassembled WGS sequence"/>
</dbReference>
<sequence>HNYSHLVPSHVNPQSNLDSGTGSSTHITDSTLSLDAYVIDQDSAMPINSVTFGQKLPHDLFENEETSLPKTPTRKRSSHSFHPSSTPTVLKRGRSFRVTPSKIARRTSSKTRIEEPWHSLIEAALVLHDGWQVDLPEVDTPYEDGSPSRSKLYQLALQHLHSATALQVQTHFDRAHCLDFKDAFVSLSGIWNLYSSSANNLFGITATAEAKAFCHMQSMDEKDDVLVDIAGILLEKKTLEEILDETYHLQVAQPTYRRMLDVLQIMDHGSEV</sequence>
<proteinExistence type="predicted"/>
<comment type="caution">
    <text evidence="2">The sequence shown here is derived from an EMBL/GenBank/DDBJ whole genome shotgun (WGS) entry which is preliminary data.</text>
</comment>
<gene>
    <name evidence="2" type="ORF">EC957_010877</name>
</gene>
<feature type="region of interest" description="Disordered" evidence="1">
    <location>
        <begin position="1"/>
        <end position="25"/>
    </location>
</feature>
<protein>
    <submittedName>
        <fullName evidence="2">Uncharacterized protein</fullName>
    </submittedName>
</protein>
<evidence type="ECO:0000313" key="3">
    <source>
        <dbReference type="Proteomes" id="UP000723463"/>
    </source>
</evidence>